<dbReference type="EMBL" id="CP041345">
    <property type="protein sequence ID" value="QKG79689.1"/>
    <property type="molecule type" value="Genomic_DNA"/>
</dbReference>
<feature type="transmembrane region" description="Helical" evidence="1">
    <location>
        <begin position="13"/>
        <end position="32"/>
    </location>
</feature>
<dbReference type="SUPFAM" id="SSF50998">
    <property type="entry name" value="Quinoprotein alcohol dehydrogenase-like"/>
    <property type="match status" value="1"/>
</dbReference>
<keyword evidence="1" id="KW-0472">Membrane</keyword>
<organism evidence="2 3">
    <name type="scientific">Tenuifilum thalassicum</name>
    <dbReference type="NCBI Taxonomy" id="2590900"/>
    <lineage>
        <taxon>Bacteria</taxon>
        <taxon>Pseudomonadati</taxon>
        <taxon>Bacteroidota</taxon>
        <taxon>Bacteroidia</taxon>
        <taxon>Bacteroidales</taxon>
        <taxon>Tenuifilaceae</taxon>
        <taxon>Tenuifilum</taxon>
    </lineage>
</organism>
<dbReference type="RefSeq" id="WP_173073697.1">
    <property type="nucleotide sequence ID" value="NZ_CP041345.1"/>
</dbReference>
<keyword evidence="1" id="KW-0812">Transmembrane</keyword>
<dbReference type="Gene3D" id="2.130.10.10">
    <property type="entry name" value="YVTN repeat-like/Quinoprotein amine dehydrogenase"/>
    <property type="match status" value="1"/>
</dbReference>
<dbReference type="Pfam" id="PF03929">
    <property type="entry name" value="PepSY_TM"/>
    <property type="match status" value="1"/>
</dbReference>
<feature type="transmembrane region" description="Helical" evidence="1">
    <location>
        <begin position="211"/>
        <end position="233"/>
    </location>
</feature>
<dbReference type="KEGG" id="ttz:FHG85_05245"/>
<dbReference type="InterPro" id="IPR011047">
    <property type="entry name" value="Quinoprotein_ADH-like_sf"/>
</dbReference>
<evidence type="ECO:0000313" key="3">
    <source>
        <dbReference type="Proteomes" id="UP000500961"/>
    </source>
</evidence>
<dbReference type="AlphaFoldDB" id="A0A7D3Y416"/>
<keyword evidence="3" id="KW-1185">Reference proteome</keyword>
<feature type="transmembrane region" description="Helical" evidence="1">
    <location>
        <begin position="470"/>
        <end position="495"/>
    </location>
</feature>
<protein>
    <submittedName>
        <fullName evidence="2">PepSY domain-containing protein</fullName>
    </submittedName>
</protein>
<dbReference type="PANTHER" id="PTHR34219">
    <property type="entry name" value="IRON-REGULATED INNER MEMBRANE PROTEIN-RELATED"/>
    <property type="match status" value="1"/>
</dbReference>
<keyword evidence="1" id="KW-1133">Transmembrane helix</keyword>
<proteinExistence type="predicted"/>
<dbReference type="Proteomes" id="UP000500961">
    <property type="component" value="Chromosome"/>
</dbReference>
<dbReference type="InterPro" id="IPR005625">
    <property type="entry name" value="PepSY-ass_TM"/>
</dbReference>
<feature type="transmembrane region" description="Helical" evidence="1">
    <location>
        <begin position="259"/>
        <end position="281"/>
    </location>
</feature>
<name>A0A7D3Y416_9BACT</name>
<sequence length="501" mass="56625">MSIYKAFKKYHKWPSLVFSLFFLIFAVTGILMNHRRFIASVDINRDYLPSSYKLSNWNLASVKGAAACGTDSIIIYGGAGIWLTNTQFNSWQPKMEGIPNGSDYRKIFDFQVTPWGWYAATRFGLYYLPINAPSWVKLALPDNDEFATSIELVDSSLYITTRNSLYALNRSNQSLSRVDLIPPLGAKNSIGLFRVFWITHSGEVLGDFGRILADIVGLIMIFLSITGFIYFLAPKIIKRLYKKVKFQLLKSTTRFSFKWHLKIGAISALFLVISGITGIFLRPPFLVAIANSKIDRGDNFEHSAYWHDKIRDLRFDQNRNIFILATSDGLYYCKNLDEPLVKFSHQPPVSVMGINVMEPVPSGNILIGSFTGLFLWNPDSGDVINYMDGSPYKPVSGLSRPVGDILVSGYAKLSSGEYVFDYNSGIMGVNNSTELIKMPTIIEKSYRFPLWNLAQEFHTGRYFSAILGDFYILIVPFTGLALALVSITGFVMWFIRRSFKA</sequence>
<reference evidence="2 3" key="1">
    <citation type="submission" date="2019-07" db="EMBL/GenBank/DDBJ databases">
        <title>Thalassofilum flectens gen. nov., sp. nov., a novel moderate thermophilic anaerobe from a shallow sea hot spring in Kunashir Island (Russia), representing a new family in the order Bacteroidales, and proposal of Thalassofilacea fam. nov.</title>
        <authorList>
            <person name="Kochetkova T.V."/>
            <person name="Podosokorskaya O.A."/>
            <person name="Novikov A."/>
            <person name="Elcheninov A.G."/>
            <person name="Toshchakov S.V."/>
            <person name="Kublanov I.V."/>
        </authorList>
    </citation>
    <scope>NUCLEOTIDE SEQUENCE [LARGE SCALE GENOMIC DNA]</scope>
    <source>
        <strain evidence="2 3">38-H</strain>
    </source>
</reference>
<dbReference type="InterPro" id="IPR015943">
    <property type="entry name" value="WD40/YVTN_repeat-like_dom_sf"/>
</dbReference>
<evidence type="ECO:0000313" key="2">
    <source>
        <dbReference type="EMBL" id="QKG79689.1"/>
    </source>
</evidence>
<evidence type="ECO:0000256" key="1">
    <source>
        <dbReference type="SAM" id="Phobius"/>
    </source>
</evidence>
<gene>
    <name evidence="2" type="ORF">FHG85_05245</name>
</gene>
<accession>A0A7D3Y416</accession>